<name>A0AAE1LUE7_9NEOP</name>
<protein>
    <submittedName>
        <fullName evidence="3">Eukaryotic translation initiation factor 3 subunit C</fullName>
    </submittedName>
</protein>
<organism evidence="3 4">
    <name type="scientific">Frankliniella fusca</name>
    <dbReference type="NCBI Taxonomy" id="407009"/>
    <lineage>
        <taxon>Eukaryota</taxon>
        <taxon>Metazoa</taxon>
        <taxon>Ecdysozoa</taxon>
        <taxon>Arthropoda</taxon>
        <taxon>Hexapoda</taxon>
        <taxon>Insecta</taxon>
        <taxon>Pterygota</taxon>
        <taxon>Neoptera</taxon>
        <taxon>Paraneoptera</taxon>
        <taxon>Thysanoptera</taxon>
        <taxon>Terebrantia</taxon>
        <taxon>Thripoidea</taxon>
        <taxon>Thripidae</taxon>
        <taxon>Frankliniella</taxon>
    </lineage>
</organism>
<proteinExistence type="predicted"/>
<dbReference type="EMBL" id="JAHWGI010000026">
    <property type="protein sequence ID" value="KAK3907978.1"/>
    <property type="molecule type" value="Genomic_DNA"/>
</dbReference>
<dbReference type="GO" id="GO:0003743">
    <property type="term" value="F:translation initiation factor activity"/>
    <property type="evidence" value="ECO:0007669"/>
    <property type="project" value="UniProtKB-KW"/>
</dbReference>
<sequence>MVLVCGISFEMRIVYVLCIAQLVGLSKFKLEICNDLCKLFSLLCIFCRFMTPMVCWSIL</sequence>
<evidence type="ECO:0000313" key="4">
    <source>
        <dbReference type="Proteomes" id="UP001219518"/>
    </source>
</evidence>
<gene>
    <name evidence="1" type="ORF">KUF71_018611</name>
    <name evidence="2" type="ORF">KUF71_018615</name>
    <name evidence="3" type="ORF">KUF71_025184</name>
</gene>
<keyword evidence="4" id="KW-1185">Reference proteome</keyword>
<dbReference type="AlphaFoldDB" id="A0AAE1LUE7"/>
<reference evidence="3" key="1">
    <citation type="submission" date="2021-07" db="EMBL/GenBank/DDBJ databases">
        <authorList>
            <person name="Catto M.A."/>
            <person name="Jacobson A."/>
            <person name="Kennedy G."/>
            <person name="Labadie P."/>
            <person name="Hunt B.G."/>
            <person name="Srinivasan R."/>
        </authorList>
    </citation>
    <scope>NUCLEOTIDE SEQUENCE</scope>
    <source>
        <strain evidence="3">PL_HMW_Pooled</strain>
        <tissue evidence="3">Head</tissue>
    </source>
</reference>
<comment type="caution">
    <text evidence="3">The sequence shown here is derived from an EMBL/GenBank/DDBJ whole genome shotgun (WGS) entry which is preliminary data.</text>
</comment>
<dbReference type="Proteomes" id="UP001219518">
    <property type="component" value="Unassembled WGS sequence"/>
</dbReference>
<evidence type="ECO:0000313" key="3">
    <source>
        <dbReference type="EMBL" id="KAK3931204.1"/>
    </source>
</evidence>
<reference evidence="3" key="2">
    <citation type="journal article" date="2023" name="BMC Genomics">
        <title>Pest status, molecular evolution, and epigenetic factors derived from the genome assembly of Frankliniella fusca, a thysanopteran phytovirus vector.</title>
        <authorList>
            <person name="Catto M.A."/>
            <person name="Labadie P.E."/>
            <person name="Jacobson A.L."/>
            <person name="Kennedy G.G."/>
            <person name="Srinivasan R."/>
            <person name="Hunt B.G."/>
        </authorList>
    </citation>
    <scope>NUCLEOTIDE SEQUENCE</scope>
    <source>
        <strain evidence="3">PL_HMW_Pooled</strain>
    </source>
</reference>
<accession>A0AAE1LUE7</accession>
<evidence type="ECO:0000313" key="2">
    <source>
        <dbReference type="EMBL" id="KAK3907978.1"/>
    </source>
</evidence>
<keyword evidence="3" id="KW-0396">Initiation factor</keyword>
<dbReference type="EMBL" id="JAHWGI010000026">
    <property type="protein sequence ID" value="KAK3907974.1"/>
    <property type="molecule type" value="Genomic_DNA"/>
</dbReference>
<dbReference type="EMBL" id="JAHWGI010001418">
    <property type="protein sequence ID" value="KAK3931204.1"/>
    <property type="molecule type" value="Genomic_DNA"/>
</dbReference>
<keyword evidence="3" id="KW-0648">Protein biosynthesis</keyword>
<evidence type="ECO:0000313" key="1">
    <source>
        <dbReference type="EMBL" id="KAK3907974.1"/>
    </source>
</evidence>